<dbReference type="GO" id="GO:0009898">
    <property type="term" value="C:cytoplasmic side of plasma membrane"/>
    <property type="evidence" value="ECO:0007669"/>
    <property type="project" value="TreeGrafter"/>
</dbReference>
<evidence type="ECO:0000313" key="3">
    <source>
        <dbReference type="EMBL" id="TGO05580.1"/>
    </source>
</evidence>
<dbReference type="GO" id="GO:0051782">
    <property type="term" value="P:negative regulation of cell division"/>
    <property type="evidence" value="ECO:0007669"/>
    <property type="project" value="TreeGrafter"/>
</dbReference>
<dbReference type="Proteomes" id="UP000297318">
    <property type="component" value="Unassembled WGS sequence"/>
</dbReference>
<accession>A0A4Z1E2W3</accession>
<dbReference type="Pfam" id="PF13614">
    <property type="entry name" value="AAA_31"/>
    <property type="match status" value="1"/>
</dbReference>
<reference evidence="3 4" key="1">
    <citation type="submission" date="2018-11" db="EMBL/GenBank/DDBJ databases">
        <title>Complete genome sequencing of the Actinobacteria Serinibacter sp. K3-2.</title>
        <authorList>
            <person name="Rakitin A.L."/>
            <person name="Beletsky A.V."/>
            <person name="Mardanov A.V."/>
            <person name="Ravin N.V."/>
            <person name="Gromova A.S."/>
            <person name="Filippova S.N."/>
            <person name="Gal'Chenko V.F."/>
        </authorList>
    </citation>
    <scope>NUCLEOTIDE SEQUENCE [LARGE SCALE GENOMIC DNA]</scope>
    <source>
        <strain evidence="3 4">K3-2</strain>
    </source>
</reference>
<dbReference type="Gene3D" id="3.40.50.300">
    <property type="entry name" value="P-loop containing nucleotide triphosphate hydrolases"/>
    <property type="match status" value="1"/>
</dbReference>
<feature type="domain" description="AAA" evidence="2">
    <location>
        <begin position="411"/>
        <end position="516"/>
    </location>
</feature>
<dbReference type="PANTHER" id="PTHR43384:SF14">
    <property type="entry name" value="ESX-1 SECRETION-ASSOCIATED PROTEIN ESPI"/>
    <property type="match status" value="1"/>
</dbReference>
<dbReference type="InterPro" id="IPR025669">
    <property type="entry name" value="AAA_dom"/>
</dbReference>
<dbReference type="PANTHER" id="PTHR43384">
    <property type="entry name" value="SEPTUM SITE-DETERMINING PROTEIN MIND HOMOLOG, CHLOROPLASTIC-RELATED"/>
    <property type="match status" value="1"/>
</dbReference>
<gene>
    <name evidence="3" type="ORF">SERN_1584</name>
</gene>
<dbReference type="OrthoDB" id="4640801at2"/>
<dbReference type="RefSeq" id="WP_135849561.1">
    <property type="nucleotide sequence ID" value="NZ_RHPJ01000002.1"/>
</dbReference>
<dbReference type="AlphaFoldDB" id="A0A4Z1E2W3"/>
<feature type="compositionally biased region" description="Low complexity" evidence="1">
    <location>
        <begin position="290"/>
        <end position="308"/>
    </location>
</feature>
<protein>
    <submittedName>
        <fullName evidence="3">Adenylate cyclase</fullName>
    </submittedName>
</protein>
<feature type="compositionally biased region" description="Low complexity" evidence="1">
    <location>
        <begin position="87"/>
        <end position="99"/>
    </location>
</feature>
<dbReference type="EMBL" id="RHPJ01000002">
    <property type="protein sequence ID" value="TGO05580.1"/>
    <property type="molecule type" value="Genomic_DNA"/>
</dbReference>
<dbReference type="GO" id="GO:0005829">
    <property type="term" value="C:cytosol"/>
    <property type="evidence" value="ECO:0007669"/>
    <property type="project" value="TreeGrafter"/>
</dbReference>
<organism evidence="3 4">
    <name type="scientific">Serinibacter arcticus</name>
    <dbReference type="NCBI Taxonomy" id="1655435"/>
    <lineage>
        <taxon>Bacteria</taxon>
        <taxon>Bacillati</taxon>
        <taxon>Actinomycetota</taxon>
        <taxon>Actinomycetes</taxon>
        <taxon>Micrococcales</taxon>
        <taxon>Beutenbergiaceae</taxon>
        <taxon>Serinibacter</taxon>
    </lineage>
</organism>
<evidence type="ECO:0000256" key="1">
    <source>
        <dbReference type="SAM" id="MobiDB-lite"/>
    </source>
</evidence>
<feature type="compositionally biased region" description="Basic and acidic residues" evidence="1">
    <location>
        <begin position="144"/>
        <end position="155"/>
    </location>
</feature>
<sequence length="660" mass="68465">MSDAPPSVVGTIRPDGSSEVVVDGVAEPVTPPGTGLLDARAAVTGYVARRAAAVGPVVMEVTDPEVRVQLMVHPDGTVSYLAVADSAESPEGAADDGAAPVPPQASAAEGAGTHVDPFGSAGGAAQASDDEPSIDETRVAPLRDPARVRRRDYAAAREAQSSRGEDLDDVTLPPSAAPAPSGLAFAPPSAPPAAPATTPTSPAPAPPRGELVDHAPFAAPALTPDEGDGDSAEPAESAESAAAEHPEAPAVAVPAETPAEETPVVAADSPAPAWNLAPHAGSPWPGQPLGQGPTAPQQPVVQPNAQPTEQDAPAPQPYGQPQQQYGQAPQQYAQPPQPYGQAPQQQGQPQEPASRREARSSFLQTGEHEAPATQGFRGALQRLGIKVSPSEAERGQRTDEAAVAQHWPGTRTIAVVNGKGGAGKTPTTAMLAAVFARQGGGGVLAWDNNETRGTLGWRTEQGSHESTVRDLLPRTDDLLAPSARAAEVASYVHHQTRDKYDVLRSAPHLLSAHQRISGDDFDAVHDVASKYFRMLLIDSGNDEAAEHWLRMVDHAHQLVVPLRAEDEHAEAAALLLEELAARDERSSGLASGAVVVVSEARTDASAKAQTIASGFRTMVRSAVVVPYDPAMVGGVLRFDALRSATQRAWLRAAAEVARGL</sequence>
<feature type="compositionally biased region" description="Low complexity" evidence="1">
    <location>
        <begin position="317"/>
        <end position="350"/>
    </location>
</feature>
<comment type="caution">
    <text evidence="3">The sequence shown here is derived from an EMBL/GenBank/DDBJ whole genome shotgun (WGS) entry which is preliminary data.</text>
</comment>
<evidence type="ECO:0000313" key="4">
    <source>
        <dbReference type="Proteomes" id="UP000297318"/>
    </source>
</evidence>
<feature type="compositionally biased region" description="Low complexity" evidence="1">
    <location>
        <begin position="171"/>
        <end position="187"/>
    </location>
</feature>
<dbReference type="InterPro" id="IPR050625">
    <property type="entry name" value="ParA/MinD_ATPase"/>
</dbReference>
<dbReference type="GO" id="GO:0005524">
    <property type="term" value="F:ATP binding"/>
    <property type="evidence" value="ECO:0007669"/>
    <property type="project" value="TreeGrafter"/>
</dbReference>
<keyword evidence="4" id="KW-1185">Reference proteome</keyword>
<dbReference type="InterPro" id="IPR027417">
    <property type="entry name" value="P-loop_NTPase"/>
</dbReference>
<feature type="region of interest" description="Disordered" evidence="1">
    <location>
        <begin position="86"/>
        <end position="378"/>
    </location>
</feature>
<dbReference type="GO" id="GO:0016887">
    <property type="term" value="F:ATP hydrolysis activity"/>
    <property type="evidence" value="ECO:0007669"/>
    <property type="project" value="TreeGrafter"/>
</dbReference>
<evidence type="ECO:0000259" key="2">
    <source>
        <dbReference type="Pfam" id="PF13614"/>
    </source>
</evidence>
<name>A0A4Z1E2W3_9MICO</name>
<feature type="compositionally biased region" description="Low complexity" evidence="1">
    <location>
        <begin position="248"/>
        <end position="267"/>
    </location>
</feature>
<dbReference type="SUPFAM" id="SSF52540">
    <property type="entry name" value="P-loop containing nucleoside triphosphate hydrolases"/>
    <property type="match status" value="1"/>
</dbReference>
<proteinExistence type="predicted"/>